<keyword evidence="2" id="KW-0732">Signal</keyword>
<dbReference type="InterPro" id="IPR011049">
    <property type="entry name" value="Serralysin-like_metalloprot_C"/>
</dbReference>
<evidence type="ECO:0000313" key="4">
    <source>
        <dbReference type="Proteomes" id="UP000460412"/>
    </source>
</evidence>
<dbReference type="SUPFAM" id="SSF101967">
    <property type="entry name" value="Adhesin YadA, collagen-binding domain"/>
    <property type="match status" value="1"/>
</dbReference>
<dbReference type="SUPFAM" id="SSF58104">
    <property type="entry name" value="Methyl-accepting chemotaxis protein (MCP) signaling domain"/>
    <property type="match status" value="1"/>
</dbReference>
<feature type="region of interest" description="Disordered" evidence="1">
    <location>
        <begin position="300"/>
        <end position="357"/>
    </location>
</feature>
<feature type="compositionally biased region" description="Basic and acidic residues" evidence="1">
    <location>
        <begin position="333"/>
        <end position="356"/>
    </location>
</feature>
<dbReference type="RefSeq" id="WP_159750568.1">
    <property type="nucleotide sequence ID" value="NZ_WUQX01000001.1"/>
</dbReference>
<dbReference type="Gene3D" id="1.10.287.950">
    <property type="entry name" value="Methyl-accepting chemotaxis protein"/>
    <property type="match status" value="1"/>
</dbReference>
<dbReference type="Proteomes" id="UP000460412">
    <property type="component" value="Unassembled WGS sequence"/>
</dbReference>
<comment type="caution">
    <text evidence="3">The sequence shown here is derived from an EMBL/GenBank/DDBJ whole genome shotgun (WGS) entry which is preliminary data.</text>
</comment>
<gene>
    <name evidence="3" type="ORF">GN277_07685</name>
</gene>
<organism evidence="3 4">
    <name type="scientific">Sporofaciens musculi</name>
    <dbReference type="NCBI Taxonomy" id="2681861"/>
    <lineage>
        <taxon>Bacteria</taxon>
        <taxon>Bacillati</taxon>
        <taxon>Bacillota</taxon>
        <taxon>Clostridia</taxon>
        <taxon>Lachnospirales</taxon>
        <taxon>Lachnospiraceae</taxon>
        <taxon>Sporofaciens</taxon>
    </lineage>
</organism>
<proteinExistence type="predicted"/>
<accession>A0A7X3SII6</accession>
<sequence length="825" mass="84044">MNRNRKRVMAGAMAVVMTVGVAGAYGYQEAGTQVMAKEETTQALEGAANAVLEENQTEDGGVEGGMFKEESVYVKADTAGNVSKTTVTEWLKNPENGELADVSGLKDIRNIKGEEEFAKGNGQELTWRSEGSDIYYQGTTDEKLPVDVSISYKLDGKDIKAEDLAGKDGKLEIHIDYKNHLKEQVEIDGEPVEMYTPFTMVTSMMLPTDEYTNVTIDNGKIMSDADKNIVVGLGFPGLTENLKLKELDLDIPESVTITADVKDASVGPTVTVASAEIMEEFDLSDVHDFDSLKDSIHELEDASEKLEEGSKEASDGASQLADGTKMAVSGAKELADGAKEASDGAKELADGAKEASDGADQLFKGTKEAADGAKTLADGSKSAAKGAKELADGAKTLSAGVNELNSKSGELATGVNSLADGVNAYTSGVSSLANGIGETENGAKELAAGAEKLKGSVEAAYSGACTLADGCAALAQAINNIENTAGNLAGNLGAAESSLVNAANALAGADTASQQFAVTGTSEAAAAIANMVGAEVSAAEIQAMIDSYVSAVSVSRFDPSAEISYAMSEINNAQSYINAASAAGGSDASTTLGGLVSQLNTGSLDLKNGLAAINEGAAALSGGASQLSGGVSELSQGAAELTSKNDQLTGGANQLKNSGPQLLAGINGLANGVNALSVGADTLADGNQQLAAGAGALSEGNEQLFAGAGALLSGNQRLAAGAGALSEGNEQLFAGAGTLADGNQQLADGAGALADGNRQLADGMSEFKTSGIDKLTDVFDNDIQSVRSRIDAMSDLGKNYKSFAGIREGMDGSTKFIIETKGVEK</sequence>
<reference evidence="3 4" key="1">
    <citation type="submission" date="2019-12" db="EMBL/GenBank/DDBJ databases">
        <title>Sporaefaciens musculi gen. nov., sp. nov., a novel bacterium isolated from the caecum of an obese mouse.</title>
        <authorList>
            <person name="Rasmussen T.S."/>
            <person name="Streidl T."/>
            <person name="Hitch T.C.A."/>
            <person name="Wortmann E."/>
            <person name="Deptula P."/>
            <person name="Hansen M."/>
            <person name="Nielsen D.S."/>
            <person name="Clavel T."/>
            <person name="Vogensen F.K."/>
        </authorList>
    </citation>
    <scope>NUCLEOTIDE SEQUENCE [LARGE SCALE GENOMIC DNA]</scope>
    <source>
        <strain evidence="3 4">WCA-9-b2</strain>
    </source>
</reference>
<evidence type="ECO:0008006" key="5">
    <source>
        <dbReference type="Google" id="ProtNLM"/>
    </source>
</evidence>
<dbReference type="InterPro" id="IPR023908">
    <property type="entry name" value="xxxLxxG_rpt"/>
</dbReference>
<protein>
    <recommendedName>
        <fullName evidence="5">X-X-X-Leu-X-X-Gly heptad repeats</fullName>
    </recommendedName>
</protein>
<evidence type="ECO:0000256" key="2">
    <source>
        <dbReference type="SAM" id="SignalP"/>
    </source>
</evidence>
<dbReference type="Gene3D" id="2.150.10.10">
    <property type="entry name" value="Serralysin-like metalloprotease, C-terminal"/>
    <property type="match status" value="1"/>
</dbReference>
<dbReference type="NCBIfam" id="TIGR03057">
    <property type="entry name" value="xxxLxxG_by_4"/>
    <property type="match status" value="6"/>
</dbReference>
<feature type="signal peptide" evidence="2">
    <location>
        <begin position="1"/>
        <end position="24"/>
    </location>
</feature>
<keyword evidence="4" id="KW-1185">Reference proteome</keyword>
<feature type="compositionally biased region" description="Basic and acidic residues" evidence="1">
    <location>
        <begin position="300"/>
        <end position="314"/>
    </location>
</feature>
<evidence type="ECO:0000313" key="3">
    <source>
        <dbReference type="EMBL" id="MXP75266.1"/>
    </source>
</evidence>
<name>A0A7X3SII6_9FIRM</name>
<dbReference type="AlphaFoldDB" id="A0A7X3SII6"/>
<evidence type="ECO:0000256" key="1">
    <source>
        <dbReference type="SAM" id="MobiDB-lite"/>
    </source>
</evidence>
<feature type="chain" id="PRO_5030659284" description="X-X-X-Leu-X-X-Gly heptad repeats" evidence="2">
    <location>
        <begin position="25"/>
        <end position="825"/>
    </location>
</feature>
<dbReference type="EMBL" id="WUQX01000001">
    <property type="protein sequence ID" value="MXP75266.1"/>
    <property type="molecule type" value="Genomic_DNA"/>
</dbReference>